<organism evidence="7 8">
    <name type="scientific">Multifurca ochricompacta</name>
    <dbReference type="NCBI Taxonomy" id="376703"/>
    <lineage>
        <taxon>Eukaryota</taxon>
        <taxon>Fungi</taxon>
        <taxon>Dikarya</taxon>
        <taxon>Basidiomycota</taxon>
        <taxon>Agaricomycotina</taxon>
        <taxon>Agaricomycetes</taxon>
        <taxon>Russulales</taxon>
        <taxon>Russulaceae</taxon>
        <taxon>Multifurca</taxon>
    </lineage>
</organism>
<reference evidence="7" key="1">
    <citation type="journal article" date="2022" name="New Phytol.">
        <title>Evolutionary transition to the ectomycorrhizal habit in the genomes of a hyperdiverse lineage of mushroom-forming fungi.</title>
        <authorList>
            <person name="Looney B."/>
            <person name="Miyauchi S."/>
            <person name="Morin E."/>
            <person name="Drula E."/>
            <person name="Courty P.E."/>
            <person name="Kohler A."/>
            <person name="Kuo A."/>
            <person name="LaButti K."/>
            <person name="Pangilinan J."/>
            <person name="Lipzen A."/>
            <person name="Riley R."/>
            <person name="Andreopoulos W."/>
            <person name="He G."/>
            <person name="Johnson J."/>
            <person name="Nolan M."/>
            <person name="Tritt A."/>
            <person name="Barry K.W."/>
            <person name="Grigoriev I.V."/>
            <person name="Nagy L.G."/>
            <person name="Hibbett D."/>
            <person name="Henrissat B."/>
            <person name="Matheny P.B."/>
            <person name="Labbe J."/>
            <person name="Martin F.M."/>
        </authorList>
    </citation>
    <scope>NUCLEOTIDE SEQUENCE</scope>
    <source>
        <strain evidence="7">BPL690</strain>
    </source>
</reference>
<evidence type="ECO:0000256" key="1">
    <source>
        <dbReference type="ARBA" id="ARBA00004191"/>
    </source>
</evidence>
<dbReference type="EMBL" id="WTXG01000060">
    <property type="protein sequence ID" value="KAI0295316.1"/>
    <property type="molecule type" value="Genomic_DNA"/>
</dbReference>
<evidence type="ECO:0000256" key="4">
    <source>
        <dbReference type="ARBA" id="ARBA00022525"/>
    </source>
</evidence>
<evidence type="ECO:0000256" key="5">
    <source>
        <dbReference type="ARBA" id="ARBA00023157"/>
    </source>
</evidence>
<feature type="chain" id="PRO_5041782174" description="Hydrophobin" evidence="6">
    <location>
        <begin position="23"/>
        <end position="119"/>
    </location>
</feature>
<name>A0AAD4QKW9_9AGAM</name>
<dbReference type="CDD" id="cd23507">
    <property type="entry name" value="hydrophobin_I"/>
    <property type="match status" value="1"/>
</dbReference>
<comment type="subcellular location">
    <subcellularLocation>
        <location evidence="1 6">Secreted</location>
        <location evidence="1 6">Cell wall</location>
    </subcellularLocation>
</comment>
<dbReference type="AlphaFoldDB" id="A0AAD4QKW9"/>
<accession>A0AAD4QKW9</accession>
<proteinExistence type="inferred from homology"/>
<gene>
    <name evidence="7" type="ORF">B0F90DRAFT_1919392</name>
</gene>
<dbReference type="Pfam" id="PF01185">
    <property type="entry name" value="Hydrophobin"/>
    <property type="match status" value="1"/>
</dbReference>
<sequence>MFLHKPLITMFAALAVASGVAASVTPVRRDDGASVPGSIPASKCTGTLQCCDQFTPIDNPSTTSTGTVGVTLGSISGTGNGCAGILSGHCNTNALCCGDVKQNGTVTVGISCIPVIVGA</sequence>
<feature type="signal peptide" evidence="6">
    <location>
        <begin position="1"/>
        <end position="22"/>
    </location>
</feature>
<keyword evidence="5 6" id="KW-1015">Disulfide bond</keyword>
<comment type="caution">
    <text evidence="7">The sequence shown here is derived from an EMBL/GenBank/DDBJ whole genome shotgun (WGS) entry which is preliminary data.</text>
</comment>
<keyword evidence="6" id="KW-0732">Signal</keyword>
<evidence type="ECO:0000313" key="7">
    <source>
        <dbReference type="EMBL" id="KAI0295316.1"/>
    </source>
</evidence>
<dbReference type="InterPro" id="IPR001338">
    <property type="entry name" value="Class_I_Hydrophobin"/>
</dbReference>
<protein>
    <recommendedName>
        <fullName evidence="6">Hydrophobin</fullName>
    </recommendedName>
</protein>
<dbReference type="GO" id="GO:0009277">
    <property type="term" value="C:fungal-type cell wall"/>
    <property type="evidence" value="ECO:0007669"/>
    <property type="project" value="InterPro"/>
</dbReference>
<evidence type="ECO:0000256" key="2">
    <source>
        <dbReference type="ARBA" id="ARBA00010446"/>
    </source>
</evidence>
<evidence type="ECO:0000313" key="8">
    <source>
        <dbReference type="Proteomes" id="UP001203297"/>
    </source>
</evidence>
<keyword evidence="8" id="KW-1185">Reference proteome</keyword>
<dbReference type="SMART" id="SM00075">
    <property type="entry name" value="HYDRO"/>
    <property type="match status" value="1"/>
</dbReference>
<evidence type="ECO:0000256" key="6">
    <source>
        <dbReference type="RuleBase" id="RU365009"/>
    </source>
</evidence>
<keyword evidence="3 6" id="KW-0134">Cell wall</keyword>
<comment type="similarity">
    <text evidence="2 6">Belongs to the fungal hydrophobin family.</text>
</comment>
<dbReference type="Proteomes" id="UP001203297">
    <property type="component" value="Unassembled WGS sequence"/>
</dbReference>
<keyword evidence="4 6" id="KW-0964">Secreted</keyword>
<dbReference type="GO" id="GO:0005199">
    <property type="term" value="F:structural constituent of cell wall"/>
    <property type="evidence" value="ECO:0007669"/>
    <property type="project" value="InterPro"/>
</dbReference>
<evidence type="ECO:0000256" key="3">
    <source>
        <dbReference type="ARBA" id="ARBA00022512"/>
    </source>
</evidence>